<protein>
    <recommendedName>
        <fullName evidence="7">Hydroxyacylglutathione hydrolase</fullName>
        <ecNumber evidence="7">3.1.2.6</ecNumber>
    </recommendedName>
    <alternativeName>
        <fullName evidence="7">Glyoxalase II</fullName>
        <shortName evidence="7">Glx II</shortName>
    </alternativeName>
</protein>
<feature type="domain" description="Metallo-beta-lactamase" evidence="8">
    <location>
        <begin position="31"/>
        <end position="185"/>
    </location>
</feature>
<keyword evidence="10" id="KW-1185">Reference proteome</keyword>
<dbReference type="InterPro" id="IPR035680">
    <property type="entry name" value="Clx_II_MBL"/>
</dbReference>
<evidence type="ECO:0000259" key="8">
    <source>
        <dbReference type="SMART" id="SM00849"/>
    </source>
</evidence>
<comment type="subunit">
    <text evidence="7">Monomer.</text>
</comment>
<dbReference type="eggNOG" id="COG0491">
    <property type="taxonomic scope" value="Bacteria"/>
</dbReference>
<evidence type="ECO:0000256" key="5">
    <source>
        <dbReference type="ARBA" id="ARBA00022801"/>
    </source>
</evidence>
<dbReference type="Proteomes" id="UP000028602">
    <property type="component" value="Unassembled WGS sequence"/>
</dbReference>
<evidence type="ECO:0000256" key="4">
    <source>
        <dbReference type="ARBA" id="ARBA00022723"/>
    </source>
</evidence>
<comment type="cofactor">
    <cofactor evidence="7">
        <name>Zn(2+)</name>
        <dbReference type="ChEBI" id="CHEBI:29105"/>
    </cofactor>
    <text evidence="7">Binds 2 Zn(2+) ions per subunit.</text>
</comment>
<reference evidence="9 10" key="1">
    <citation type="submission" date="2014-05" db="EMBL/GenBank/DDBJ databases">
        <title>ATOL: Assembling a taxonomically balanced genome-scale reconstruction of the evolutionary history of the Enterobacteriaceae.</title>
        <authorList>
            <person name="Plunkett G.III."/>
            <person name="Neeno-Eckwall E.C."/>
            <person name="Glasner J.D."/>
            <person name="Perna N.T."/>
        </authorList>
    </citation>
    <scope>NUCLEOTIDE SEQUENCE [LARGE SCALE GENOMIC DNA]</scope>
    <source>
        <strain evidence="9 10">ATCC 33301</strain>
    </source>
</reference>
<dbReference type="EMBL" id="JMPR01000022">
    <property type="protein sequence ID" value="KFD20456.1"/>
    <property type="molecule type" value="Genomic_DNA"/>
</dbReference>
<accession>A0A085JJ10</accession>
<proteinExistence type="inferred from homology"/>
<dbReference type="GO" id="GO:0019243">
    <property type="term" value="P:methylglyoxal catabolic process to D-lactate via S-lactoyl-glutathione"/>
    <property type="evidence" value="ECO:0007669"/>
    <property type="project" value="UniProtKB-UniRule"/>
</dbReference>
<dbReference type="GO" id="GO:0046872">
    <property type="term" value="F:metal ion binding"/>
    <property type="evidence" value="ECO:0007669"/>
    <property type="project" value="UniProtKB-KW"/>
</dbReference>
<dbReference type="NCBIfam" id="TIGR03413">
    <property type="entry name" value="GSH_gloB"/>
    <property type="match status" value="1"/>
</dbReference>
<dbReference type="AlphaFoldDB" id="A0A085JJ10"/>
<evidence type="ECO:0000256" key="2">
    <source>
        <dbReference type="ARBA" id="ARBA00004963"/>
    </source>
</evidence>
<sequence>MFYHHQNVQDNRRNFMGRHRLNLTSIPALQDNYIWVLNNDQGECIIVDPGEARPVTETIAANHWQPVAILLTHHHGDHVGGVRELTAQWPGLPVYGPAETLNKGTTQEVKDGTVITISGIEFTVIATPGHTLGHVSYYSKPYLFCGDTLFSGGCGRLFEGTAKQMHESFQKLNQLPADTLICCAHEYTLSNMAFARAVLPQNPQILSYYHKIKQLRDENQITLPSFLEKEREINVFLKTNDIDLQRNILPDLNLPESWQVFEALRRKKDSF</sequence>
<feature type="binding site" evidence="7">
    <location>
        <position position="73"/>
    </location>
    <ligand>
        <name>Zn(2+)</name>
        <dbReference type="ChEBI" id="CHEBI:29105"/>
        <label>1</label>
    </ligand>
</feature>
<comment type="function">
    <text evidence="7">Thiolesterase that catalyzes the hydrolysis of S-D-lactoyl-glutathione to form glutathione and D-lactic acid.</text>
</comment>
<dbReference type="HAMAP" id="MF_01374">
    <property type="entry name" value="Glyoxalase_2"/>
    <property type="match status" value="1"/>
</dbReference>
<keyword evidence="6 7" id="KW-0862">Zinc</keyword>
<dbReference type="InterPro" id="IPR001279">
    <property type="entry name" value="Metallo-B-lactamas"/>
</dbReference>
<feature type="binding site" evidence="7">
    <location>
        <position position="147"/>
    </location>
    <ligand>
        <name>Zn(2+)</name>
        <dbReference type="ChEBI" id="CHEBI:29105"/>
        <label>1</label>
    </ligand>
</feature>
<dbReference type="SUPFAM" id="SSF56281">
    <property type="entry name" value="Metallo-hydrolase/oxidoreductase"/>
    <property type="match status" value="1"/>
</dbReference>
<dbReference type="PANTHER" id="PTHR43705">
    <property type="entry name" value="HYDROXYACYLGLUTATHIONE HYDROLASE"/>
    <property type="match status" value="1"/>
</dbReference>
<name>A0A085JJ10_9GAMM</name>
<organism evidence="9 10">
    <name type="scientific">Tatumella ptyseos ATCC 33301</name>
    <dbReference type="NCBI Taxonomy" id="1005995"/>
    <lineage>
        <taxon>Bacteria</taxon>
        <taxon>Pseudomonadati</taxon>
        <taxon>Pseudomonadota</taxon>
        <taxon>Gammaproteobacteria</taxon>
        <taxon>Enterobacterales</taxon>
        <taxon>Erwiniaceae</taxon>
        <taxon>Tatumella</taxon>
    </lineage>
</organism>
<dbReference type="SMART" id="SM00849">
    <property type="entry name" value="Lactamase_B"/>
    <property type="match status" value="1"/>
</dbReference>
<comment type="similarity">
    <text evidence="3 7">Belongs to the metallo-beta-lactamase superfamily. Glyoxalase II family.</text>
</comment>
<dbReference type="InterPro" id="IPR036866">
    <property type="entry name" value="RibonucZ/Hydroxyglut_hydro"/>
</dbReference>
<evidence type="ECO:0000256" key="6">
    <source>
        <dbReference type="ARBA" id="ARBA00022833"/>
    </source>
</evidence>
<dbReference type="PANTHER" id="PTHR43705:SF1">
    <property type="entry name" value="HYDROXYACYLGLUTATHIONE HYDROLASE GLOB"/>
    <property type="match status" value="1"/>
</dbReference>
<dbReference type="EC" id="3.1.2.6" evidence="7"/>
<keyword evidence="4 7" id="KW-0479">Metal-binding</keyword>
<dbReference type="Gene3D" id="3.60.15.10">
    <property type="entry name" value="Ribonuclease Z/Hydroxyacylglutathione hydrolase-like"/>
    <property type="match status" value="1"/>
</dbReference>
<gene>
    <name evidence="7 9" type="primary">gloB</name>
    <name evidence="9" type="ORF">GTPT_1335</name>
</gene>
<feature type="binding site" evidence="7">
    <location>
        <position position="75"/>
    </location>
    <ligand>
        <name>Zn(2+)</name>
        <dbReference type="ChEBI" id="CHEBI:29105"/>
        <label>1</label>
    </ligand>
</feature>
<dbReference type="UniPathway" id="UPA00619">
    <property type="reaction ID" value="UER00676"/>
</dbReference>
<evidence type="ECO:0000256" key="1">
    <source>
        <dbReference type="ARBA" id="ARBA00001623"/>
    </source>
</evidence>
<comment type="caution">
    <text evidence="9">The sequence shown here is derived from an EMBL/GenBank/DDBJ whole genome shotgun (WGS) entry which is preliminary data.</text>
</comment>
<evidence type="ECO:0000256" key="3">
    <source>
        <dbReference type="ARBA" id="ARBA00006759"/>
    </source>
</evidence>
<dbReference type="CDD" id="cd07723">
    <property type="entry name" value="hydroxyacylglutathione_hydrolase_MBL-fold"/>
    <property type="match status" value="1"/>
</dbReference>
<feature type="binding site" evidence="7">
    <location>
        <position position="78"/>
    </location>
    <ligand>
        <name>Zn(2+)</name>
        <dbReference type="ChEBI" id="CHEBI:29105"/>
        <label>2</label>
    </ligand>
</feature>
<evidence type="ECO:0000313" key="10">
    <source>
        <dbReference type="Proteomes" id="UP000028602"/>
    </source>
</evidence>
<keyword evidence="5 7" id="KW-0378">Hydrolase</keyword>
<dbReference type="GO" id="GO:0004416">
    <property type="term" value="F:hydroxyacylglutathione hydrolase activity"/>
    <property type="evidence" value="ECO:0007669"/>
    <property type="project" value="UniProtKB-UniRule"/>
</dbReference>
<feature type="binding site" evidence="7">
    <location>
        <position position="185"/>
    </location>
    <ligand>
        <name>Zn(2+)</name>
        <dbReference type="ChEBI" id="CHEBI:29105"/>
        <label>2</label>
    </ligand>
</feature>
<comment type="pathway">
    <text evidence="2 7">Secondary metabolite metabolism; methylglyoxal degradation; (R)-lactate from methylglyoxal: step 2/2.</text>
</comment>
<feature type="binding site" evidence="7">
    <location>
        <position position="147"/>
    </location>
    <ligand>
        <name>Zn(2+)</name>
        <dbReference type="ChEBI" id="CHEBI:29105"/>
        <label>2</label>
    </ligand>
</feature>
<dbReference type="InterPro" id="IPR050110">
    <property type="entry name" value="Glyoxalase_II_hydrolase"/>
</dbReference>
<comment type="catalytic activity">
    <reaction evidence="1 7">
        <text>an S-(2-hydroxyacyl)glutathione + H2O = a 2-hydroxy carboxylate + glutathione + H(+)</text>
        <dbReference type="Rhea" id="RHEA:21864"/>
        <dbReference type="ChEBI" id="CHEBI:15377"/>
        <dbReference type="ChEBI" id="CHEBI:15378"/>
        <dbReference type="ChEBI" id="CHEBI:57925"/>
        <dbReference type="ChEBI" id="CHEBI:58896"/>
        <dbReference type="ChEBI" id="CHEBI:71261"/>
        <dbReference type="EC" id="3.1.2.6"/>
    </reaction>
</comment>
<evidence type="ECO:0000256" key="7">
    <source>
        <dbReference type="HAMAP-Rule" id="MF_01374"/>
    </source>
</evidence>
<feature type="binding site" evidence="7">
    <location>
        <position position="130"/>
    </location>
    <ligand>
        <name>Zn(2+)</name>
        <dbReference type="ChEBI" id="CHEBI:29105"/>
        <label>1</label>
    </ligand>
</feature>
<dbReference type="Pfam" id="PF16123">
    <property type="entry name" value="HAGH_C"/>
    <property type="match status" value="1"/>
</dbReference>
<dbReference type="PIRSF" id="PIRSF005457">
    <property type="entry name" value="Glx"/>
    <property type="match status" value="1"/>
</dbReference>
<feature type="binding site" evidence="7">
    <location>
        <position position="77"/>
    </location>
    <ligand>
        <name>Zn(2+)</name>
        <dbReference type="ChEBI" id="CHEBI:29105"/>
        <label>2</label>
    </ligand>
</feature>
<dbReference type="InterPro" id="IPR017782">
    <property type="entry name" value="Hydroxyacylglutathione_Hdrlase"/>
</dbReference>
<dbReference type="InterPro" id="IPR032282">
    <property type="entry name" value="HAGH_C"/>
</dbReference>
<evidence type="ECO:0000313" key="9">
    <source>
        <dbReference type="EMBL" id="KFD20456.1"/>
    </source>
</evidence>
<dbReference type="Pfam" id="PF00753">
    <property type="entry name" value="Lactamase_B"/>
    <property type="match status" value="1"/>
</dbReference>